<dbReference type="GO" id="GO:0045944">
    <property type="term" value="P:positive regulation of transcription by RNA polymerase II"/>
    <property type="evidence" value="ECO:0007669"/>
    <property type="project" value="TreeGrafter"/>
</dbReference>
<dbReference type="GO" id="GO:0000976">
    <property type="term" value="F:transcription cis-regulatory region binding"/>
    <property type="evidence" value="ECO:0007669"/>
    <property type="project" value="TreeGrafter"/>
</dbReference>
<gene>
    <name evidence="4" type="ORF">K452DRAFT_148688</name>
</gene>
<evidence type="ECO:0000256" key="2">
    <source>
        <dbReference type="ARBA" id="ARBA00023242"/>
    </source>
</evidence>
<dbReference type="Gene3D" id="4.10.240.10">
    <property type="entry name" value="Zn(2)-C6 fungal-type DNA-binding domain"/>
    <property type="match status" value="1"/>
</dbReference>
<dbReference type="PANTHER" id="PTHR37534:SF49">
    <property type="entry name" value="LYSINE BIOSYNTHESIS REGULATORY PROTEIN LYS14"/>
    <property type="match status" value="1"/>
</dbReference>
<dbReference type="AlphaFoldDB" id="A0A6A6AZ38"/>
<evidence type="ECO:0000313" key="4">
    <source>
        <dbReference type="EMBL" id="KAF2136047.1"/>
    </source>
</evidence>
<dbReference type="InterPro" id="IPR036864">
    <property type="entry name" value="Zn2-C6_fun-type_DNA-bd_sf"/>
</dbReference>
<dbReference type="Proteomes" id="UP000799438">
    <property type="component" value="Unassembled WGS sequence"/>
</dbReference>
<dbReference type="GO" id="GO:0000981">
    <property type="term" value="F:DNA-binding transcription factor activity, RNA polymerase II-specific"/>
    <property type="evidence" value="ECO:0007669"/>
    <property type="project" value="InterPro"/>
</dbReference>
<dbReference type="PROSITE" id="PS50048">
    <property type="entry name" value="ZN2_CY6_FUNGAL_2"/>
    <property type="match status" value="1"/>
</dbReference>
<evidence type="ECO:0000256" key="1">
    <source>
        <dbReference type="ARBA" id="ARBA00004123"/>
    </source>
</evidence>
<dbReference type="OrthoDB" id="5333823at2759"/>
<keyword evidence="2" id="KW-0539">Nucleus</keyword>
<dbReference type="InterPro" id="IPR021858">
    <property type="entry name" value="Fun_TF"/>
</dbReference>
<dbReference type="Pfam" id="PF00172">
    <property type="entry name" value="Zn_clus"/>
    <property type="match status" value="1"/>
</dbReference>
<dbReference type="GO" id="GO:0008270">
    <property type="term" value="F:zinc ion binding"/>
    <property type="evidence" value="ECO:0007669"/>
    <property type="project" value="InterPro"/>
</dbReference>
<reference evidence="4" key="1">
    <citation type="journal article" date="2020" name="Stud. Mycol.">
        <title>101 Dothideomycetes genomes: a test case for predicting lifestyles and emergence of pathogens.</title>
        <authorList>
            <person name="Haridas S."/>
            <person name="Albert R."/>
            <person name="Binder M."/>
            <person name="Bloem J."/>
            <person name="Labutti K."/>
            <person name="Salamov A."/>
            <person name="Andreopoulos B."/>
            <person name="Baker S."/>
            <person name="Barry K."/>
            <person name="Bills G."/>
            <person name="Bluhm B."/>
            <person name="Cannon C."/>
            <person name="Castanera R."/>
            <person name="Culley D."/>
            <person name="Daum C."/>
            <person name="Ezra D."/>
            <person name="Gonzalez J."/>
            <person name="Henrissat B."/>
            <person name="Kuo A."/>
            <person name="Liang C."/>
            <person name="Lipzen A."/>
            <person name="Lutzoni F."/>
            <person name="Magnuson J."/>
            <person name="Mondo S."/>
            <person name="Nolan M."/>
            <person name="Ohm R."/>
            <person name="Pangilinan J."/>
            <person name="Park H.-J."/>
            <person name="Ramirez L."/>
            <person name="Alfaro M."/>
            <person name="Sun H."/>
            <person name="Tritt A."/>
            <person name="Yoshinaga Y."/>
            <person name="Zwiers L.-H."/>
            <person name="Turgeon B."/>
            <person name="Goodwin S."/>
            <person name="Spatafora J."/>
            <person name="Crous P."/>
            <person name="Grigoriev I."/>
        </authorList>
    </citation>
    <scope>NUCLEOTIDE SEQUENCE</scope>
    <source>
        <strain evidence="4">CBS 121167</strain>
    </source>
</reference>
<accession>A0A6A6AZ38</accession>
<comment type="subcellular location">
    <subcellularLocation>
        <location evidence="1">Nucleus</location>
    </subcellularLocation>
</comment>
<name>A0A6A6AZ38_9PEZI</name>
<evidence type="ECO:0000259" key="3">
    <source>
        <dbReference type="PROSITE" id="PS50048"/>
    </source>
</evidence>
<protein>
    <recommendedName>
        <fullName evidence="3">Zn(2)-C6 fungal-type domain-containing protein</fullName>
    </recommendedName>
</protein>
<dbReference type="PANTHER" id="PTHR37534">
    <property type="entry name" value="TRANSCRIPTIONAL ACTIVATOR PROTEIN UGA3"/>
    <property type="match status" value="1"/>
</dbReference>
<dbReference type="SMART" id="SM00066">
    <property type="entry name" value="GAL4"/>
    <property type="match status" value="1"/>
</dbReference>
<evidence type="ECO:0000313" key="5">
    <source>
        <dbReference type="Proteomes" id="UP000799438"/>
    </source>
</evidence>
<dbReference type="PROSITE" id="PS00463">
    <property type="entry name" value="ZN2_CY6_FUNGAL_1"/>
    <property type="match status" value="1"/>
</dbReference>
<organism evidence="4 5">
    <name type="scientific">Aplosporella prunicola CBS 121167</name>
    <dbReference type="NCBI Taxonomy" id="1176127"/>
    <lineage>
        <taxon>Eukaryota</taxon>
        <taxon>Fungi</taxon>
        <taxon>Dikarya</taxon>
        <taxon>Ascomycota</taxon>
        <taxon>Pezizomycotina</taxon>
        <taxon>Dothideomycetes</taxon>
        <taxon>Dothideomycetes incertae sedis</taxon>
        <taxon>Botryosphaeriales</taxon>
        <taxon>Aplosporellaceae</taxon>
        <taxon>Aplosporella</taxon>
    </lineage>
</organism>
<dbReference type="GO" id="GO:0005634">
    <property type="term" value="C:nucleus"/>
    <property type="evidence" value="ECO:0007669"/>
    <property type="project" value="UniProtKB-SubCell"/>
</dbReference>
<sequence length="489" mass="55611">MEITSSRTTTARACRSRSGCAYCKARKRRCGEELPACQACRKRGLKCVYPSRDPTDRVYQYQISQGRGYHFVPIDKRSSCQLLNVTDRDVARFSDRYFDDSNGDIDAEPPPRPRLGGTTRLLTFPEINDVQNQLLQYYTEVMCKCRVFEDGACNPFRSIILPLCYGSNRSLNAVLALSANDRRTAAASAVDYTRLSLQYKNKVLKELFDSVSRADCANENVIICLLLCSLEIADEIQPVWVRHMQGAYAIMDSFSSFINNDIRSFALSYFEPRRTYLLTAGSEILMENQSHSAEISGDLMHMGCSPQVVDVVAQITRLANTKREHRQSGNSSANFEVWSYERGLAIRARLDSISHQGSSYLVSCAECFKIAAQMYLRHVIFDAPLGSTELQNLLQQFFHQFAEIRYEARTLFPMWPLFLAGCMSTTDEERKTVLRYFETVAVFWPVSNVPRVRESVEAVWKARDLGSGTRDSLDWQKAIDRLGWKLALS</sequence>
<dbReference type="RefSeq" id="XP_033391765.1">
    <property type="nucleotide sequence ID" value="XM_033535516.1"/>
</dbReference>
<dbReference type="Pfam" id="PF11951">
    <property type="entry name" value="Fungal_trans_2"/>
    <property type="match status" value="1"/>
</dbReference>
<proteinExistence type="predicted"/>
<dbReference type="InterPro" id="IPR001138">
    <property type="entry name" value="Zn2Cys6_DnaBD"/>
</dbReference>
<dbReference type="SUPFAM" id="SSF57701">
    <property type="entry name" value="Zn2/Cys6 DNA-binding domain"/>
    <property type="match status" value="1"/>
</dbReference>
<keyword evidence="5" id="KW-1185">Reference proteome</keyword>
<feature type="domain" description="Zn(2)-C6 fungal-type" evidence="3">
    <location>
        <begin position="19"/>
        <end position="49"/>
    </location>
</feature>
<dbReference type="CDD" id="cd00067">
    <property type="entry name" value="GAL4"/>
    <property type="match status" value="1"/>
</dbReference>
<dbReference type="GeneID" id="54293010"/>
<dbReference type="EMBL" id="ML995536">
    <property type="protein sequence ID" value="KAF2136047.1"/>
    <property type="molecule type" value="Genomic_DNA"/>
</dbReference>